<keyword evidence="5 12" id="KW-0812">Transmembrane</keyword>
<accession>A0A8B9UGL2</accession>
<proteinExistence type="inferred from homology"/>
<dbReference type="Pfam" id="PF04901">
    <property type="entry name" value="RAMP"/>
    <property type="match status" value="1"/>
</dbReference>
<evidence type="ECO:0000256" key="9">
    <source>
        <dbReference type="ARBA" id="ARBA00023157"/>
    </source>
</evidence>
<evidence type="ECO:0000256" key="10">
    <source>
        <dbReference type="ARBA" id="ARBA00023170"/>
    </source>
</evidence>
<evidence type="ECO:0008006" key="16">
    <source>
        <dbReference type="Google" id="ProtNLM"/>
    </source>
</evidence>
<evidence type="ECO:0000256" key="6">
    <source>
        <dbReference type="ARBA" id="ARBA00022729"/>
    </source>
</evidence>
<evidence type="ECO:0000256" key="5">
    <source>
        <dbReference type="ARBA" id="ARBA00022692"/>
    </source>
</evidence>
<keyword evidence="9" id="KW-1015">Disulfide bond</keyword>
<feature type="chain" id="PRO_5034373351" description="Receptor activity modifying protein 1" evidence="13">
    <location>
        <begin position="33"/>
        <end position="182"/>
    </location>
</feature>
<protein>
    <recommendedName>
        <fullName evidence="16">Receptor activity modifying protein 1</fullName>
    </recommendedName>
</protein>
<sequence length="182" mass="19208">PKAAIPVGRRMLRVQARLLCCLLLPVLRQGKGLRGGGQGRGWGPPHGDFDWVALYCWAPFHATLMATPEGSRCRWEQIGRWVAYSELSACTELLARLFDCPWPSTALDAFFLQVHAEYFSNCSRTEPPGPGGPPPGLAAAVAVGLGCLVPLAAAVTLSRARRGARSPAGGGTAPGVPVPELG</sequence>
<evidence type="ECO:0000256" key="7">
    <source>
        <dbReference type="ARBA" id="ARBA00022989"/>
    </source>
</evidence>
<evidence type="ECO:0000256" key="11">
    <source>
        <dbReference type="SAM" id="MobiDB-lite"/>
    </source>
</evidence>
<dbReference type="GO" id="GO:0032870">
    <property type="term" value="P:cellular response to hormone stimulus"/>
    <property type="evidence" value="ECO:0007669"/>
    <property type="project" value="TreeGrafter"/>
</dbReference>
<dbReference type="Gene3D" id="1.10.150.510">
    <property type="entry name" value="Receptor activity modifying family"/>
    <property type="match status" value="1"/>
</dbReference>
<organism evidence="14 15">
    <name type="scientific">Anas zonorhyncha</name>
    <name type="common">Eastern spot-billed duck</name>
    <dbReference type="NCBI Taxonomy" id="75864"/>
    <lineage>
        <taxon>Eukaryota</taxon>
        <taxon>Metazoa</taxon>
        <taxon>Chordata</taxon>
        <taxon>Craniata</taxon>
        <taxon>Vertebrata</taxon>
        <taxon>Euteleostomi</taxon>
        <taxon>Archelosauria</taxon>
        <taxon>Archosauria</taxon>
        <taxon>Dinosauria</taxon>
        <taxon>Saurischia</taxon>
        <taxon>Theropoda</taxon>
        <taxon>Coelurosauria</taxon>
        <taxon>Aves</taxon>
        <taxon>Neognathae</taxon>
        <taxon>Galloanserae</taxon>
        <taxon>Anseriformes</taxon>
        <taxon>Anatidae</taxon>
        <taxon>Anatinae</taxon>
        <taxon>Anas</taxon>
    </lineage>
</organism>
<dbReference type="GO" id="GO:0043235">
    <property type="term" value="C:receptor complex"/>
    <property type="evidence" value="ECO:0007669"/>
    <property type="project" value="TreeGrafter"/>
</dbReference>
<comment type="subcellular location">
    <subcellularLocation>
        <location evidence="1">Cell membrane</location>
        <topology evidence="1">Single-pass type I membrane protein</topology>
    </subcellularLocation>
</comment>
<evidence type="ECO:0000256" key="12">
    <source>
        <dbReference type="SAM" id="Phobius"/>
    </source>
</evidence>
<dbReference type="GO" id="GO:0072659">
    <property type="term" value="P:protein localization to plasma membrane"/>
    <property type="evidence" value="ECO:0007669"/>
    <property type="project" value="TreeGrafter"/>
</dbReference>
<keyword evidence="3" id="KW-0813">Transport</keyword>
<dbReference type="GO" id="GO:0031623">
    <property type="term" value="P:receptor internalization"/>
    <property type="evidence" value="ECO:0007669"/>
    <property type="project" value="TreeGrafter"/>
</dbReference>
<dbReference type="GO" id="GO:0015026">
    <property type="term" value="F:coreceptor activity"/>
    <property type="evidence" value="ECO:0007669"/>
    <property type="project" value="InterPro"/>
</dbReference>
<keyword evidence="15" id="KW-1185">Reference proteome</keyword>
<dbReference type="InterPro" id="IPR038126">
    <property type="entry name" value="RAMP_sf"/>
</dbReference>
<dbReference type="AlphaFoldDB" id="A0A8B9UGL2"/>
<evidence type="ECO:0000256" key="3">
    <source>
        <dbReference type="ARBA" id="ARBA00022448"/>
    </source>
</evidence>
<dbReference type="Ensembl" id="ENSAZOT00000007510.1">
    <property type="protein sequence ID" value="ENSAZOP00000007040.1"/>
    <property type="gene ID" value="ENSAZOG00000004507.1"/>
</dbReference>
<dbReference type="GO" id="GO:0006886">
    <property type="term" value="P:intracellular protein transport"/>
    <property type="evidence" value="ECO:0007669"/>
    <property type="project" value="InterPro"/>
</dbReference>
<reference evidence="14" key="1">
    <citation type="submission" date="2025-08" db="UniProtKB">
        <authorList>
            <consortium name="Ensembl"/>
        </authorList>
    </citation>
    <scope>IDENTIFICATION</scope>
</reference>
<evidence type="ECO:0000313" key="14">
    <source>
        <dbReference type="Ensembl" id="ENSAZOP00000007040.1"/>
    </source>
</evidence>
<feature type="signal peptide" evidence="13">
    <location>
        <begin position="1"/>
        <end position="32"/>
    </location>
</feature>
<evidence type="ECO:0000256" key="13">
    <source>
        <dbReference type="SAM" id="SignalP"/>
    </source>
</evidence>
<dbReference type="PANTHER" id="PTHR14076">
    <property type="entry name" value="RECEPTOR ACTIVITY MODIFYING PROTEIN RAMP"/>
    <property type="match status" value="1"/>
</dbReference>
<keyword evidence="4" id="KW-1003">Cell membrane</keyword>
<feature type="region of interest" description="Disordered" evidence="11">
    <location>
        <begin position="163"/>
        <end position="182"/>
    </location>
</feature>
<keyword evidence="7 12" id="KW-1133">Transmembrane helix</keyword>
<name>A0A8B9UGL2_9AVES</name>
<evidence type="ECO:0000313" key="15">
    <source>
        <dbReference type="Proteomes" id="UP000694549"/>
    </source>
</evidence>
<reference evidence="14" key="2">
    <citation type="submission" date="2025-09" db="UniProtKB">
        <authorList>
            <consortium name="Ensembl"/>
        </authorList>
    </citation>
    <scope>IDENTIFICATION</scope>
</reference>
<evidence type="ECO:0000256" key="1">
    <source>
        <dbReference type="ARBA" id="ARBA00004251"/>
    </source>
</evidence>
<dbReference type="InterPro" id="IPR006985">
    <property type="entry name" value="RAMP"/>
</dbReference>
<dbReference type="GO" id="GO:0008277">
    <property type="term" value="P:regulation of G protein-coupled receptor signaling pathway"/>
    <property type="evidence" value="ECO:0007669"/>
    <property type="project" value="InterPro"/>
</dbReference>
<dbReference type="PANTHER" id="PTHR14076:SF7">
    <property type="entry name" value="RECEPTOR ACTIVITY-MODIFYING PROTEIN 1-LIKE"/>
    <property type="match status" value="1"/>
</dbReference>
<keyword evidence="10" id="KW-0675">Receptor</keyword>
<evidence type="ECO:0000256" key="4">
    <source>
        <dbReference type="ARBA" id="ARBA00022475"/>
    </source>
</evidence>
<dbReference type="GO" id="GO:0006816">
    <property type="term" value="P:calcium ion transport"/>
    <property type="evidence" value="ECO:0007669"/>
    <property type="project" value="TreeGrafter"/>
</dbReference>
<dbReference type="Proteomes" id="UP000694549">
    <property type="component" value="Unplaced"/>
</dbReference>
<dbReference type="GO" id="GO:0005886">
    <property type="term" value="C:plasma membrane"/>
    <property type="evidence" value="ECO:0007669"/>
    <property type="project" value="UniProtKB-SubCell"/>
</dbReference>
<feature type="transmembrane region" description="Helical" evidence="12">
    <location>
        <begin position="137"/>
        <end position="157"/>
    </location>
</feature>
<dbReference type="GO" id="GO:0007186">
    <property type="term" value="P:G protein-coupled receptor signaling pathway"/>
    <property type="evidence" value="ECO:0007669"/>
    <property type="project" value="TreeGrafter"/>
</dbReference>
<keyword evidence="6 13" id="KW-0732">Signal</keyword>
<comment type="similarity">
    <text evidence="2">Belongs to the RAMP family.</text>
</comment>
<keyword evidence="8 12" id="KW-0472">Membrane</keyword>
<evidence type="ECO:0000256" key="2">
    <source>
        <dbReference type="ARBA" id="ARBA00007087"/>
    </source>
</evidence>
<evidence type="ECO:0000256" key="8">
    <source>
        <dbReference type="ARBA" id="ARBA00023136"/>
    </source>
</evidence>
<dbReference type="GO" id="GO:0009986">
    <property type="term" value="C:cell surface"/>
    <property type="evidence" value="ECO:0007669"/>
    <property type="project" value="TreeGrafter"/>
</dbReference>